<evidence type="ECO:0000313" key="5">
    <source>
        <dbReference type="Proteomes" id="UP001439008"/>
    </source>
</evidence>
<sequence>IERYSNLISDYQKEYENIKNKILDEKTSNQNLAFPTVLFIEKDKNEHSNPIEENLDSKTSLKNKTSRKNDESDNKNLLSETEQLLAKNEKNEKSQKKTISDKPILKRMKRKIFFLIILILLIGLTFIKLH</sequence>
<accession>A0ABV2AS16</accession>
<keyword evidence="3" id="KW-1133">Transmembrane helix</keyword>
<keyword evidence="3" id="KW-0472">Membrane</keyword>
<feature type="non-terminal residue" evidence="4">
    <location>
        <position position="1"/>
    </location>
</feature>
<name>A0ABV2AS16_9EUKA</name>
<feature type="region of interest" description="Disordered" evidence="2">
    <location>
        <begin position="48"/>
        <end position="101"/>
    </location>
</feature>
<proteinExistence type="predicted"/>
<comment type="caution">
    <text evidence="4">The sequence shown here is derived from an EMBL/GenBank/DDBJ whole genome shotgun (WGS) entry which is preliminary data.</text>
</comment>
<keyword evidence="5" id="KW-1185">Reference proteome</keyword>
<evidence type="ECO:0000256" key="2">
    <source>
        <dbReference type="SAM" id="MobiDB-lite"/>
    </source>
</evidence>
<dbReference type="EMBL" id="JBDODL010002371">
    <property type="protein sequence ID" value="MES1922193.1"/>
    <property type="molecule type" value="Genomic_DNA"/>
</dbReference>
<feature type="transmembrane region" description="Helical" evidence="3">
    <location>
        <begin position="112"/>
        <end position="129"/>
    </location>
</feature>
<evidence type="ECO:0000256" key="3">
    <source>
        <dbReference type="SAM" id="Phobius"/>
    </source>
</evidence>
<keyword evidence="1" id="KW-0175">Coiled coil</keyword>
<feature type="compositionally biased region" description="Basic and acidic residues" evidence="2">
    <location>
        <begin position="87"/>
        <end position="101"/>
    </location>
</feature>
<organism evidence="4 5">
    <name type="scientific">Bonamia ostreae</name>
    <dbReference type="NCBI Taxonomy" id="126728"/>
    <lineage>
        <taxon>Eukaryota</taxon>
        <taxon>Sar</taxon>
        <taxon>Rhizaria</taxon>
        <taxon>Endomyxa</taxon>
        <taxon>Ascetosporea</taxon>
        <taxon>Haplosporida</taxon>
        <taxon>Bonamia</taxon>
    </lineage>
</organism>
<keyword evidence="3" id="KW-0812">Transmembrane</keyword>
<evidence type="ECO:0000313" key="4">
    <source>
        <dbReference type="EMBL" id="MES1922193.1"/>
    </source>
</evidence>
<reference evidence="4 5" key="1">
    <citation type="journal article" date="2024" name="BMC Biol.">
        <title>Comparative genomics of Ascetosporea gives new insight into the evolutionary basis for animal parasitism in Rhizaria.</title>
        <authorList>
            <person name="Hiltunen Thoren M."/>
            <person name="Onut-Brannstrom I."/>
            <person name="Alfjorden A."/>
            <person name="Peckova H."/>
            <person name="Swords F."/>
            <person name="Hooper C."/>
            <person name="Holzer A.S."/>
            <person name="Bass D."/>
            <person name="Burki F."/>
        </authorList>
    </citation>
    <scope>NUCLEOTIDE SEQUENCE [LARGE SCALE GENOMIC DNA]</scope>
    <source>
        <strain evidence="4">20-A016</strain>
    </source>
</reference>
<evidence type="ECO:0000256" key="1">
    <source>
        <dbReference type="SAM" id="Coils"/>
    </source>
</evidence>
<protein>
    <submittedName>
        <fullName evidence="4">Uncharacterized protein</fullName>
    </submittedName>
</protein>
<gene>
    <name evidence="4" type="ORF">MHBO_003706</name>
</gene>
<feature type="coiled-coil region" evidence="1">
    <location>
        <begin position="1"/>
        <end position="28"/>
    </location>
</feature>
<dbReference type="Proteomes" id="UP001439008">
    <property type="component" value="Unassembled WGS sequence"/>
</dbReference>